<proteinExistence type="inferred from homology"/>
<dbReference type="PIRSF" id="PIRSF006806">
    <property type="entry name" value="FTHF_cligase"/>
    <property type="match status" value="1"/>
</dbReference>
<dbReference type="SUPFAM" id="SSF100950">
    <property type="entry name" value="NagB/RpiA/CoA transferase-like"/>
    <property type="match status" value="1"/>
</dbReference>
<dbReference type="GO" id="GO:0030272">
    <property type="term" value="F:5-formyltetrahydrofolate cyclo-ligase activity"/>
    <property type="evidence" value="ECO:0007669"/>
    <property type="project" value="UniProtKB-EC"/>
</dbReference>
<keyword evidence="6" id="KW-0436">Ligase</keyword>
<dbReference type="InterPro" id="IPR002698">
    <property type="entry name" value="FTHF_cligase"/>
</dbReference>
<dbReference type="HOGENOM" id="CLU_066245_0_0_6"/>
<keyword evidence="2 4" id="KW-0547">Nucleotide-binding</keyword>
<keyword evidence="3 4" id="KW-0067">ATP-binding</keyword>
<dbReference type="GO" id="GO:0035999">
    <property type="term" value="P:tetrahydrofolate interconversion"/>
    <property type="evidence" value="ECO:0007669"/>
    <property type="project" value="TreeGrafter"/>
</dbReference>
<evidence type="ECO:0000256" key="5">
    <source>
        <dbReference type="RuleBase" id="RU361279"/>
    </source>
</evidence>
<dbReference type="AlphaFoldDB" id="A0A059ZSY8"/>
<evidence type="ECO:0000313" key="6">
    <source>
        <dbReference type="EMBL" id="AIA54608.1"/>
    </source>
</evidence>
<dbReference type="GO" id="GO:0009396">
    <property type="term" value="P:folic acid-containing compound biosynthetic process"/>
    <property type="evidence" value="ECO:0007669"/>
    <property type="project" value="TreeGrafter"/>
</dbReference>
<dbReference type="KEGG" id="acz:Acaty_c0730"/>
<sequence length="184" mass="20693">MRSALTPRELASAQRALARHLLGDRAFQKARRIGVYWPVSGEISPLGVLGHPRTRNKIFYFPVLAGPHARMLRFAPMTPAGTWASNRLGIPEPRAGVRAQKSWRHLDLLIVPLVAFDGSGGRLGMGGGFYDRSLAARGHRRHWRKPRLVGVGHAFQELPRLPREAWDVALDAVCTEKGWRRWKL</sequence>
<dbReference type="PANTHER" id="PTHR23407">
    <property type="entry name" value="ATPASE INHIBITOR/5-FORMYLTETRAHYDROFOLATE CYCLO-LIGASE"/>
    <property type="match status" value="1"/>
</dbReference>
<reference evidence="6 7" key="1">
    <citation type="journal article" date="2009" name="J. Bacteriol.">
        <title>Draft genome sequence of the extremely acidophilic bacterium Acidithiobacillus caldus ATCC 51756 reveals metabolic versatility in the genus Acidithiobacillus.</title>
        <authorList>
            <person name="Valdes J."/>
            <person name="Quatrini R."/>
            <person name="Hallberg K."/>
            <person name="Dopson M."/>
            <person name="Valenzuela P.D."/>
            <person name="Holmes D.S."/>
        </authorList>
    </citation>
    <scope>NUCLEOTIDE SEQUENCE [LARGE SCALE GENOMIC DNA]</scope>
    <source>
        <strain evidence="7">ATCC 51756 / DSM 8584 / KU</strain>
    </source>
</reference>
<dbReference type="PANTHER" id="PTHR23407:SF1">
    <property type="entry name" value="5-FORMYLTETRAHYDROFOLATE CYCLO-LIGASE"/>
    <property type="match status" value="1"/>
</dbReference>
<evidence type="ECO:0000313" key="7">
    <source>
        <dbReference type="Proteomes" id="UP000005522"/>
    </source>
</evidence>
<feature type="binding site" evidence="4">
    <location>
        <begin position="122"/>
        <end position="130"/>
    </location>
    <ligand>
        <name>ATP</name>
        <dbReference type="ChEBI" id="CHEBI:30616"/>
    </ligand>
</feature>
<organism evidence="6 7">
    <name type="scientific">Acidithiobacillus caldus (strain ATCC 51756 / DSM 8584 / KU)</name>
    <dbReference type="NCBI Taxonomy" id="637389"/>
    <lineage>
        <taxon>Bacteria</taxon>
        <taxon>Pseudomonadati</taxon>
        <taxon>Pseudomonadota</taxon>
        <taxon>Acidithiobacillia</taxon>
        <taxon>Acidithiobacillales</taxon>
        <taxon>Acidithiobacillaceae</taxon>
        <taxon>Acidithiobacillus</taxon>
    </lineage>
</organism>
<keyword evidence="5" id="KW-0479">Metal-binding</keyword>
<comment type="cofactor">
    <cofactor evidence="5">
        <name>Mg(2+)</name>
        <dbReference type="ChEBI" id="CHEBI:18420"/>
    </cofactor>
</comment>
<dbReference type="GO" id="GO:0046872">
    <property type="term" value="F:metal ion binding"/>
    <property type="evidence" value="ECO:0007669"/>
    <property type="project" value="UniProtKB-KW"/>
</dbReference>
<dbReference type="InterPro" id="IPR024185">
    <property type="entry name" value="FTHF_cligase-like_sf"/>
</dbReference>
<comment type="similarity">
    <text evidence="1 5">Belongs to the 5-formyltetrahydrofolate cyclo-ligase family.</text>
</comment>
<dbReference type="InterPro" id="IPR037171">
    <property type="entry name" value="NagB/RpiA_transferase-like"/>
</dbReference>
<evidence type="ECO:0000256" key="4">
    <source>
        <dbReference type="PIRSR" id="PIRSR006806-1"/>
    </source>
</evidence>
<evidence type="ECO:0000256" key="3">
    <source>
        <dbReference type="ARBA" id="ARBA00022840"/>
    </source>
</evidence>
<dbReference type="GO" id="GO:0005524">
    <property type="term" value="F:ATP binding"/>
    <property type="evidence" value="ECO:0007669"/>
    <property type="project" value="UniProtKB-KW"/>
</dbReference>
<evidence type="ECO:0000256" key="1">
    <source>
        <dbReference type="ARBA" id="ARBA00010638"/>
    </source>
</evidence>
<feature type="binding site" evidence="4">
    <location>
        <position position="42"/>
    </location>
    <ligand>
        <name>substrate</name>
    </ligand>
</feature>
<accession>A0A059ZSY8</accession>
<dbReference type="Pfam" id="PF01812">
    <property type="entry name" value="5-FTHF_cyc-lig"/>
    <property type="match status" value="1"/>
</dbReference>
<evidence type="ECO:0000256" key="2">
    <source>
        <dbReference type="ARBA" id="ARBA00022741"/>
    </source>
</evidence>
<dbReference type="Gene3D" id="3.40.50.10420">
    <property type="entry name" value="NagB/RpiA/CoA transferase-like"/>
    <property type="match status" value="1"/>
</dbReference>
<dbReference type="EMBL" id="CP005986">
    <property type="protein sequence ID" value="AIA54608.1"/>
    <property type="molecule type" value="Genomic_DNA"/>
</dbReference>
<dbReference type="Proteomes" id="UP000005522">
    <property type="component" value="Chromosome"/>
</dbReference>
<comment type="catalytic activity">
    <reaction evidence="5">
        <text>(6S)-5-formyl-5,6,7,8-tetrahydrofolate + ATP = (6R)-5,10-methenyltetrahydrofolate + ADP + phosphate</text>
        <dbReference type="Rhea" id="RHEA:10488"/>
        <dbReference type="ChEBI" id="CHEBI:30616"/>
        <dbReference type="ChEBI" id="CHEBI:43474"/>
        <dbReference type="ChEBI" id="CHEBI:57455"/>
        <dbReference type="ChEBI" id="CHEBI:57457"/>
        <dbReference type="ChEBI" id="CHEBI:456216"/>
        <dbReference type="EC" id="6.3.3.2"/>
    </reaction>
</comment>
<name>A0A059ZSY8_ACICK</name>
<dbReference type="NCBIfam" id="TIGR02727">
    <property type="entry name" value="MTHFS_bact"/>
    <property type="match status" value="1"/>
</dbReference>
<dbReference type="EC" id="6.3.3.2" evidence="5"/>
<keyword evidence="5" id="KW-0460">Magnesium</keyword>
<dbReference type="eggNOG" id="COG0212">
    <property type="taxonomic scope" value="Bacteria"/>
</dbReference>
<gene>
    <name evidence="6" type="ORF">Acaty_c0730</name>
</gene>
<protein>
    <recommendedName>
        <fullName evidence="5">5-formyltetrahydrofolate cyclo-ligase</fullName>
        <ecNumber evidence="5">6.3.3.2</ecNumber>
    </recommendedName>
</protein>